<evidence type="ECO:0000256" key="1">
    <source>
        <dbReference type="SAM" id="Phobius"/>
    </source>
</evidence>
<reference evidence="2" key="1">
    <citation type="submission" date="2018-02" db="EMBL/GenBank/DDBJ databases">
        <authorList>
            <person name="Cohen D.B."/>
            <person name="Kent A.D."/>
        </authorList>
    </citation>
    <scope>NUCLEOTIDE SEQUENCE</scope>
</reference>
<evidence type="ECO:0000313" key="2">
    <source>
        <dbReference type="EMBL" id="SPC84075.1"/>
    </source>
</evidence>
<dbReference type="EMBL" id="OIVN01000687">
    <property type="protein sequence ID" value="SPC84075.1"/>
    <property type="molecule type" value="Genomic_DNA"/>
</dbReference>
<gene>
    <name evidence="2" type="ORF">FSB_LOCUS11957</name>
</gene>
<proteinExistence type="predicted"/>
<dbReference type="Gene3D" id="3.60.10.10">
    <property type="entry name" value="Endonuclease/exonuclease/phosphatase"/>
    <property type="match status" value="1"/>
</dbReference>
<dbReference type="PANTHER" id="PTHR33710">
    <property type="entry name" value="BNAC02G09200D PROTEIN"/>
    <property type="match status" value="1"/>
</dbReference>
<keyword evidence="1" id="KW-0812">Transmembrane</keyword>
<dbReference type="AlphaFoldDB" id="A0A2N9FAE5"/>
<accession>A0A2N9FAE5</accession>
<organism evidence="2">
    <name type="scientific">Fagus sylvatica</name>
    <name type="common">Beechnut</name>
    <dbReference type="NCBI Taxonomy" id="28930"/>
    <lineage>
        <taxon>Eukaryota</taxon>
        <taxon>Viridiplantae</taxon>
        <taxon>Streptophyta</taxon>
        <taxon>Embryophyta</taxon>
        <taxon>Tracheophyta</taxon>
        <taxon>Spermatophyta</taxon>
        <taxon>Magnoliopsida</taxon>
        <taxon>eudicotyledons</taxon>
        <taxon>Gunneridae</taxon>
        <taxon>Pentapetalae</taxon>
        <taxon>rosids</taxon>
        <taxon>fabids</taxon>
        <taxon>Fagales</taxon>
        <taxon>Fagaceae</taxon>
        <taxon>Fagus</taxon>
    </lineage>
</organism>
<evidence type="ECO:0008006" key="3">
    <source>
        <dbReference type="Google" id="ProtNLM"/>
    </source>
</evidence>
<keyword evidence="1" id="KW-0472">Membrane</keyword>
<sequence length="149" mass="16862">MAFTGESLAFMVTLRRLSVLVLRLYCSILVTLVTFLGWMGDFNEITQLEEKSGREDRNVNQIQGFREVLLDCSLQDLGFVGGEFTWSNKRDHQALVRAHLDRGVATGMWRQMFTSASIRHLVVSSSDHMGLLMDTTSGPVVQPGNRRRK</sequence>
<dbReference type="PANTHER" id="PTHR33710:SF71">
    <property type="entry name" value="ENDONUCLEASE_EXONUCLEASE_PHOSPHATASE DOMAIN-CONTAINING PROTEIN"/>
    <property type="match status" value="1"/>
</dbReference>
<keyword evidence="1" id="KW-1133">Transmembrane helix</keyword>
<dbReference type="InterPro" id="IPR036691">
    <property type="entry name" value="Endo/exonu/phosph_ase_sf"/>
</dbReference>
<protein>
    <recommendedName>
        <fullName evidence="3">Endonuclease/exonuclease/phosphatase domain-containing protein</fullName>
    </recommendedName>
</protein>
<dbReference type="SUPFAM" id="SSF56219">
    <property type="entry name" value="DNase I-like"/>
    <property type="match status" value="1"/>
</dbReference>
<feature type="transmembrane region" description="Helical" evidence="1">
    <location>
        <begin position="20"/>
        <end position="39"/>
    </location>
</feature>
<name>A0A2N9FAE5_FAGSY</name>